<feature type="compositionally biased region" description="Basic and acidic residues" evidence="1">
    <location>
        <begin position="259"/>
        <end position="268"/>
    </location>
</feature>
<feature type="region of interest" description="Disordered" evidence="1">
    <location>
        <begin position="1194"/>
        <end position="1306"/>
    </location>
</feature>
<organism evidence="2 3">
    <name type="scientific">Monascus purpureus</name>
    <name type="common">Red mold</name>
    <name type="synonym">Monascus anka</name>
    <dbReference type="NCBI Taxonomy" id="5098"/>
    <lineage>
        <taxon>Eukaryota</taxon>
        <taxon>Fungi</taxon>
        <taxon>Dikarya</taxon>
        <taxon>Ascomycota</taxon>
        <taxon>Pezizomycotina</taxon>
        <taxon>Eurotiomycetes</taxon>
        <taxon>Eurotiomycetidae</taxon>
        <taxon>Eurotiales</taxon>
        <taxon>Aspergillaceae</taxon>
        <taxon>Monascus</taxon>
    </lineage>
</organism>
<feature type="region of interest" description="Disordered" evidence="1">
    <location>
        <begin position="327"/>
        <end position="650"/>
    </location>
</feature>
<feature type="compositionally biased region" description="Basic and acidic residues" evidence="1">
    <location>
        <begin position="848"/>
        <end position="880"/>
    </location>
</feature>
<sequence length="1558" mass="168721">MSYITRRALSTLIPPKIASPNAIGAAQDAARMERVVNFYAKLPRGAAPETKPTGILGRYQARYFNKSGSVTPLIHAVGGILLIGYSMEYYFHLQPPPLSSSSPHFPTGLFTIYSVPDSKLSNLPNPRPFPKFLLGLSLGSGEYLIYLLSDSVDHYLFDLWSYFLLRRHPRVQDTLKPTNPFKELRQWRFLIPDNRYFIFTDTSIVMAEQSSHDVVEKTLSGGDTSSSDVPASNNAKLSAGGDVGEIKDTAKTTQTQTHANDRPADDKTNASTSFEAKSSDIGKDTGGLMNVGGVMVGSPKASLNLEQDTSRHGPGPVESRALELNGMASTSDGGEDTASQGGSESDASRTESKNPRAGSTKKPATFKPVSFAKFTVPKAPGASVSSKPTEKATLSSTTPLGAPHHNPRPRLVAKSTSSIRDSFSKLGTGGVKPGSGPDPNRVWNRNRPTATPPMPQKQLTDEELKQQYGIHMTSRIQEDGGGTEAKWADIEDDEDDWAPETIEWTDGTKITLTHNEPAPPPQPVQEPEPPKISKDIPPPKEQTAFPDVKKVVPRPTTTIGPNPTVLRLGASADRQAKNANALSKGGNGRSSPASTSPAPVPAKSPWAPLPPVEKVSPVVPPVQTQRSPRPSFRGLHSNDNISGPVPPKEIAADDFNRSWREVHTGAPRELYNSRSGRYEPVAETRKGSWRNEQTFRTPSLLQRPVHHEPASPAEPSAAFQTHRSSIQDGAHWNRRRASSNVSGGSGSLGPRGSGGRSDLSQEYVESCRASQVNGTVDQSSISTDLPHEGPSPTQKVPGPAWRMRSPSNANLTKIAPTVGPHAPTETATSEIAAAPQVLEEDPVAMQERIMKEKRLEARQRRLEQEQKEEAERRERIRLKLEALGPPPEKPKSKSKEIQEANKPEGVSATPPTPSQPPKPPVPEPTGEPKQYGMMKVHHPDSVKKLVAANEKERHAEKPAAIINPPKAASPPRDSVPDAVSTHRLRRLSETHAQAHDKLSEPKTEKNGSQWRGNLGVSGYSPWTPNAKLGPVSSPVTNPWKPLSNDKTLGNGLFDQALGGFPPRDLPLRSHLSLDQQPIGPPTTSDRISGPQPFPATSRPPQEQSSMASLPSPEIKHVNPIARPAPIGPPSLQNAQWQQQEARRAQSTAAWSNFQAVATKREAEENEKLLREMNAIRDGPSTLQVNFNETWRQVRTGEQSGQRQVIGITRTTDNNAPPSNLLPGVDPISGLPLPDNHPRPFAGVSVRGSRFFPPAEPPKKPVIDEHEYQRSFSPPPPEESDHPVFTGDSHRPLVHLPAPKPVVKLPPKVVAPPPPPPTFASMAAAPPPPRSVAQHISAASIWQEKINGLFGKKTLTEKKNALAVASASKEPLDVQLPTAAVSVSLPQNVDIETRIGDGETSSRQVEEEEDLFEDREAGSLPVVRVPYMAPPAAWVAALPPSQSRLRSKHLKSTQVHSVEPYFIGAYDKDHSGNIRISIRLPGSSIAKTAILPKKGAGSGPRQRGPNFKPRKNTRSREGPNYYNSKKPSPSQQANASASSPRHQSRNASSLGLRTAGGLN</sequence>
<dbReference type="Proteomes" id="UP000319663">
    <property type="component" value="Unassembled WGS sequence"/>
</dbReference>
<feature type="compositionally biased region" description="Polar residues" evidence="1">
    <location>
        <begin position="383"/>
        <end position="399"/>
    </location>
</feature>
<feature type="region of interest" description="Disordered" evidence="1">
    <location>
        <begin position="216"/>
        <end position="285"/>
    </location>
</feature>
<feature type="compositionally biased region" description="Low complexity" evidence="1">
    <location>
        <begin position="1526"/>
        <end position="1539"/>
    </location>
</feature>
<feature type="compositionally biased region" description="Basic and acidic residues" evidence="1">
    <location>
        <begin position="986"/>
        <end position="1005"/>
    </location>
</feature>
<accession>A0A507QS98</accession>
<feature type="compositionally biased region" description="Basic and acidic residues" evidence="1">
    <location>
        <begin position="1256"/>
        <end position="1268"/>
    </location>
</feature>
<feature type="compositionally biased region" description="Basic and acidic residues" evidence="1">
    <location>
        <begin position="676"/>
        <end position="686"/>
    </location>
</feature>
<name>A0A507QS98_MONPU</name>
<feature type="region of interest" description="Disordered" evidence="1">
    <location>
        <begin position="663"/>
        <end position="1146"/>
    </location>
</feature>
<protein>
    <submittedName>
        <fullName evidence="2">Uncharacterized protein</fullName>
    </submittedName>
</protein>
<feature type="compositionally biased region" description="Polar residues" evidence="1">
    <location>
        <begin position="690"/>
        <end position="700"/>
    </location>
</feature>
<feature type="compositionally biased region" description="Polar residues" evidence="1">
    <location>
        <begin position="221"/>
        <end position="236"/>
    </location>
</feature>
<evidence type="ECO:0000256" key="1">
    <source>
        <dbReference type="SAM" id="MobiDB-lite"/>
    </source>
</evidence>
<feature type="compositionally biased region" description="Polar residues" evidence="1">
    <location>
        <begin position="327"/>
        <end position="345"/>
    </location>
</feature>
<feature type="compositionally biased region" description="Pro residues" evidence="1">
    <location>
        <begin position="517"/>
        <end position="527"/>
    </location>
</feature>
<dbReference type="Pfam" id="PF10791">
    <property type="entry name" value="F1F0-ATPsyn_F"/>
    <property type="match status" value="1"/>
</dbReference>
<feature type="compositionally biased region" description="Polar residues" evidence="1">
    <location>
        <begin position="1098"/>
        <end position="1108"/>
    </location>
</feature>
<keyword evidence="3" id="KW-1185">Reference proteome</keyword>
<feature type="compositionally biased region" description="Basic and acidic residues" evidence="1">
    <location>
        <begin position="888"/>
        <end position="902"/>
    </location>
</feature>
<feature type="compositionally biased region" description="Polar residues" evidence="1">
    <location>
        <begin position="1194"/>
        <end position="1217"/>
    </location>
</feature>
<dbReference type="STRING" id="5098.A0A507QS98"/>
<evidence type="ECO:0000313" key="3">
    <source>
        <dbReference type="Proteomes" id="UP000319663"/>
    </source>
</evidence>
<reference evidence="2 3" key="1">
    <citation type="submission" date="2019-06" db="EMBL/GenBank/DDBJ databases">
        <title>Wine fermentation using esterase from Monascus purpureus.</title>
        <authorList>
            <person name="Geng C."/>
            <person name="Zhang Y."/>
        </authorList>
    </citation>
    <scope>NUCLEOTIDE SEQUENCE [LARGE SCALE GENOMIC DNA]</scope>
    <source>
        <strain evidence="2">HQ1</strain>
    </source>
</reference>
<comment type="caution">
    <text evidence="2">The sequence shown here is derived from an EMBL/GenBank/DDBJ whole genome shotgun (WGS) entry which is preliminary data.</text>
</comment>
<feature type="region of interest" description="Disordered" evidence="1">
    <location>
        <begin position="1488"/>
        <end position="1558"/>
    </location>
</feature>
<feature type="compositionally biased region" description="Low complexity" evidence="1">
    <location>
        <begin position="958"/>
        <end position="971"/>
    </location>
</feature>
<feature type="compositionally biased region" description="Low complexity" evidence="1">
    <location>
        <begin position="1293"/>
        <end position="1306"/>
    </location>
</feature>
<dbReference type="PANTHER" id="PTHR28161">
    <property type="entry name" value="ATP SYNTHASE SUBUNIT F, MITOCHONDRIAL"/>
    <property type="match status" value="1"/>
</dbReference>
<dbReference type="EMBL" id="VIFY01000076">
    <property type="protein sequence ID" value="TQB71691.1"/>
    <property type="molecule type" value="Genomic_DNA"/>
</dbReference>
<evidence type="ECO:0000313" key="2">
    <source>
        <dbReference type="EMBL" id="TQB71691.1"/>
    </source>
</evidence>
<feature type="compositionally biased region" description="Basic and acidic residues" evidence="1">
    <location>
        <begin position="937"/>
        <end position="957"/>
    </location>
</feature>
<feature type="compositionally biased region" description="Basic and acidic residues" evidence="1">
    <location>
        <begin position="528"/>
        <end position="538"/>
    </location>
</feature>
<proteinExistence type="predicted"/>
<feature type="compositionally biased region" description="Polar residues" evidence="1">
    <location>
        <begin position="768"/>
        <end position="783"/>
    </location>
</feature>
<gene>
    <name evidence="2" type="ORF">MPDQ_007341</name>
</gene>
<dbReference type="GO" id="GO:0046933">
    <property type="term" value="F:proton-transporting ATP synthase activity, rotational mechanism"/>
    <property type="evidence" value="ECO:0007669"/>
    <property type="project" value="TreeGrafter"/>
</dbReference>
<feature type="compositionally biased region" description="Pro residues" evidence="1">
    <location>
        <begin position="910"/>
        <end position="925"/>
    </location>
</feature>
<dbReference type="PANTHER" id="PTHR28161:SF1">
    <property type="entry name" value="ATP SYNTHASE SUBUNIT F, MITOCHONDRIAL"/>
    <property type="match status" value="1"/>
</dbReference>
<dbReference type="InterPro" id="IPR019727">
    <property type="entry name" value="ATP_synth_F0_fsu_mt_fun"/>
</dbReference>
<feature type="compositionally biased region" description="Gly residues" evidence="1">
    <location>
        <begin position="743"/>
        <end position="755"/>
    </location>
</feature>
<feature type="compositionally biased region" description="Pro residues" evidence="1">
    <location>
        <begin position="598"/>
        <end position="611"/>
    </location>
</feature>